<dbReference type="SUPFAM" id="SSF51206">
    <property type="entry name" value="cAMP-binding domain-like"/>
    <property type="match status" value="1"/>
</dbReference>
<evidence type="ECO:0000256" key="6">
    <source>
        <dbReference type="ARBA" id="ARBA00023136"/>
    </source>
</evidence>
<evidence type="ECO:0000256" key="7">
    <source>
        <dbReference type="SAM" id="MobiDB-lite"/>
    </source>
</evidence>
<keyword evidence="2" id="KW-0813">Transport</keyword>
<keyword evidence="11" id="KW-1185">Reference proteome</keyword>
<dbReference type="SUPFAM" id="SSF81324">
    <property type="entry name" value="Voltage-gated potassium channels"/>
    <property type="match status" value="1"/>
</dbReference>
<evidence type="ECO:0000256" key="3">
    <source>
        <dbReference type="ARBA" id="ARBA00022692"/>
    </source>
</evidence>
<evidence type="ECO:0000256" key="4">
    <source>
        <dbReference type="ARBA" id="ARBA00022989"/>
    </source>
</evidence>
<dbReference type="GO" id="GO:0005249">
    <property type="term" value="F:voltage-gated potassium channel activity"/>
    <property type="evidence" value="ECO:0007669"/>
    <property type="project" value="TreeGrafter"/>
</dbReference>
<evidence type="ECO:0000313" key="10">
    <source>
        <dbReference type="EMBL" id="KAG8192649.1"/>
    </source>
</evidence>
<evidence type="ECO:0000256" key="5">
    <source>
        <dbReference type="ARBA" id="ARBA00023065"/>
    </source>
</evidence>
<dbReference type="PANTHER" id="PTHR45689">
    <property type="entry name" value="I[[H]] CHANNEL, ISOFORM E"/>
    <property type="match status" value="1"/>
</dbReference>
<dbReference type="Gene3D" id="1.10.287.70">
    <property type="match status" value="1"/>
</dbReference>
<dbReference type="SMART" id="SM00100">
    <property type="entry name" value="cNMP"/>
    <property type="match status" value="1"/>
</dbReference>
<dbReference type="CDD" id="cd00038">
    <property type="entry name" value="CAP_ED"/>
    <property type="match status" value="1"/>
</dbReference>
<dbReference type="InterPro" id="IPR000595">
    <property type="entry name" value="cNMP-bd_dom"/>
</dbReference>
<comment type="subcellular location">
    <subcellularLocation>
        <location evidence="1">Membrane</location>
        <topology evidence="1">Multi-pass membrane protein</topology>
    </subcellularLocation>
</comment>
<evidence type="ECO:0000313" key="11">
    <source>
        <dbReference type="Proteomes" id="UP000827092"/>
    </source>
</evidence>
<dbReference type="GO" id="GO:0098855">
    <property type="term" value="C:HCN channel complex"/>
    <property type="evidence" value="ECO:0007669"/>
    <property type="project" value="TreeGrafter"/>
</dbReference>
<keyword evidence="3 8" id="KW-0812">Transmembrane</keyword>
<evidence type="ECO:0000256" key="1">
    <source>
        <dbReference type="ARBA" id="ARBA00004141"/>
    </source>
</evidence>
<dbReference type="PROSITE" id="PS50042">
    <property type="entry name" value="CNMP_BINDING_3"/>
    <property type="match status" value="1"/>
</dbReference>
<dbReference type="EMBL" id="JAFNEN010000136">
    <property type="protein sequence ID" value="KAG8192649.1"/>
    <property type="molecule type" value="Genomic_DNA"/>
</dbReference>
<name>A0AAV6V7R1_9ARAC</name>
<proteinExistence type="predicted"/>
<evidence type="ECO:0000259" key="9">
    <source>
        <dbReference type="PROSITE" id="PS50042"/>
    </source>
</evidence>
<dbReference type="Pfam" id="PF00520">
    <property type="entry name" value="Ion_trans"/>
    <property type="match status" value="1"/>
</dbReference>
<keyword evidence="4 8" id="KW-1133">Transmembrane helix</keyword>
<dbReference type="PROSITE" id="PS00888">
    <property type="entry name" value="CNMP_BINDING_1"/>
    <property type="match status" value="1"/>
</dbReference>
<dbReference type="Proteomes" id="UP000827092">
    <property type="component" value="Unassembled WGS sequence"/>
</dbReference>
<dbReference type="Pfam" id="PF00027">
    <property type="entry name" value="cNMP_binding"/>
    <property type="match status" value="1"/>
</dbReference>
<dbReference type="InterPro" id="IPR018490">
    <property type="entry name" value="cNMP-bd_dom_sf"/>
</dbReference>
<keyword evidence="5" id="KW-0406">Ion transport</keyword>
<evidence type="ECO:0000256" key="2">
    <source>
        <dbReference type="ARBA" id="ARBA00022448"/>
    </source>
</evidence>
<keyword evidence="6 8" id="KW-0472">Membrane</keyword>
<dbReference type="InterPro" id="IPR051413">
    <property type="entry name" value="K/Na_HCN_channel"/>
</dbReference>
<dbReference type="InterPro" id="IPR005821">
    <property type="entry name" value="Ion_trans_dom"/>
</dbReference>
<accession>A0AAV6V7R1</accession>
<organism evidence="10 11">
    <name type="scientific">Oedothorax gibbosus</name>
    <dbReference type="NCBI Taxonomy" id="931172"/>
    <lineage>
        <taxon>Eukaryota</taxon>
        <taxon>Metazoa</taxon>
        <taxon>Ecdysozoa</taxon>
        <taxon>Arthropoda</taxon>
        <taxon>Chelicerata</taxon>
        <taxon>Arachnida</taxon>
        <taxon>Araneae</taxon>
        <taxon>Araneomorphae</taxon>
        <taxon>Entelegynae</taxon>
        <taxon>Araneoidea</taxon>
        <taxon>Linyphiidae</taxon>
        <taxon>Erigoninae</taxon>
        <taxon>Oedothorax</taxon>
    </lineage>
</organism>
<dbReference type="PANTHER" id="PTHR45689:SF5">
    <property type="entry name" value="I[[H]] CHANNEL, ISOFORM E"/>
    <property type="match status" value="1"/>
</dbReference>
<feature type="domain" description="Cyclic nucleotide-binding" evidence="9">
    <location>
        <begin position="185"/>
        <end position="301"/>
    </location>
</feature>
<dbReference type="InterPro" id="IPR018488">
    <property type="entry name" value="cNMP-bd_CS"/>
</dbReference>
<gene>
    <name evidence="10" type="ORF">JTE90_009681</name>
</gene>
<dbReference type="GO" id="GO:0035725">
    <property type="term" value="P:sodium ion transmembrane transport"/>
    <property type="evidence" value="ECO:0007669"/>
    <property type="project" value="TreeGrafter"/>
</dbReference>
<sequence length="407" mass="46245">MAGVFMKIFNLICMMLLIGHWSGCLQFLVPMLQGFPTNSWVAINELQTAHWFNQYSWALFKAMSHMLCIGYGRFPPQSLTDMWLTLLSMISGATCYALFLGHTTNLIQSLDSSRRQYREKLKQVEEYMAYRKLHRELRTRITDYFEHRYQGKFFDEESILGELSERLREDVINYNCRSLVASVPFFANADPNFVNDVVTKLKYEVFQPGDVIIKEGTLGTKMYFIQEGIVDIVMNNDEVATSLSDGSYFGEICLLTNARRVASVRAETYCNLFSLSVEHFNAVLDLYPLMRRTMESIAAERLNKIGKNPSLVSNREDLQTDLKTVSLLLQSAQSEDSDDGGPITMGGHLSVGGRGMPRPKSESCFPRLDLGFPVETSAPGIMHRSETFYQATALPNTEQVFQSMFQA</sequence>
<dbReference type="InterPro" id="IPR014710">
    <property type="entry name" value="RmlC-like_jellyroll"/>
</dbReference>
<feature type="region of interest" description="Disordered" evidence="7">
    <location>
        <begin position="333"/>
        <end position="360"/>
    </location>
</feature>
<dbReference type="Gene3D" id="1.10.287.630">
    <property type="entry name" value="Helix hairpin bin"/>
    <property type="match status" value="1"/>
</dbReference>
<protein>
    <recommendedName>
        <fullName evidence="9">Cyclic nucleotide-binding domain-containing protein</fullName>
    </recommendedName>
</protein>
<reference evidence="10 11" key="1">
    <citation type="journal article" date="2022" name="Nat. Ecol. Evol.">
        <title>A masculinizing supergene underlies an exaggerated male reproductive morph in a spider.</title>
        <authorList>
            <person name="Hendrickx F."/>
            <person name="De Corte Z."/>
            <person name="Sonet G."/>
            <person name="Van Belleghem S.M."/>
            <person name="Kostlbacher S."/>
            <person name="Vangestel C."/>
        </authorList>
    </citation>
    <scope>NUCLEOTIDE SEQUENCE [LARGE SCALE GENOMIC DNA]</scope>
    <source>
        <strain evidence="10">W744_W776</strain>
    </source>
</reference>
<comment type="caution">
    <text evidence="10">The sequence shown here is derived from an EMBL/GenBank/DDBJ whole genome shotgun (WGS) entry which is preliminary data.</text>
</comment>
<dbReference type="Gene3D" id="2.60.120.10">
    <property type="entry name" value="Jelly Rolls"/>
    <property type="match status" value="1"/>
</dbReference>
<dbReference type="AlphaFoldDB" id="A0AAV6V7R1"/>
<dbReference type="GO" id="GO:0003254">
    <property type="term" value="P:regulation of membrane depolarization"/>
    <property type="evidence" value="ECO:0007669"/>
    <property type="project" value="TreeGrafter"/>
</dbReference>
<evidence type="ECO:0000256" key="8">
    <source>
        <dbReference type="SAM" id="Phobius"/>
    </source>
</evidence>
<feature type="transmembrane region" description="Helical" evidence="8">
    <location>
        <begin position="12"/>
        <end position="32"/>
    </location>
</feature>